<dbReference type="Pfam" id="PF16745">
    <property type="entry name" value="RsgA_N"/>
    <property type="match status" value="1"/>
</dbReference>
<evidence type="ECO:0000259" key="12">
    <source>
        <dbReference type="PROSITE" id="PS51721"/>
    </source>
</evidence>
<evidence type="ECO:0000256" key="5">
    <source>
        <dbReference type="ARBA" id="ARBA00022741"/>
    </source>
</evidence>
<organism evidence="13 14">
    <name type="scientific">Caproiciproducens faecalis</name>
    <dbReference type="NCBI Taxonomy" id="2820301"/>
    <lineage>
        <taxon>Bacteria</taxon>
        <taxon>Bacillati</taxon>
        <taxon>Bacillota</taxon>
        <taxon>Clostridia</taxon>
        <taxon>Eubacteriales</taxon>
        <taxon>Acutalibacteraceae</taxon>
        <taxon>Caproiciproducens</taxon>
    </lineage>
</organism>
<dbReference type="Proteomes" id="UP000719942">
    <property type="component" value="Unassembled WGS sequence"/>
</dbReference>
<feature type="binding site" evidence="10">
    <location>
        <position position="262"/>
    </location>
    <ligand>
        <name>Zn(2+)</name>
        <dbReference type="ChEBI" id="CHEBI:29105"/>
    </ligand>
</feature>
<sequence>MSMDKINGTIVKGIGGFYYVEAADTLYECKARGVFRKNKVTPFVGDHVTVSLEKDGTCTIEEILLRKNSLVRPPVANIDQLIIVVSICDPSPSTLIIDKTIAAAEDKGIEPVIVISKSDLKDCQWLIDIYQTTGIPLLTISSATGEGVEEVVKLLDGKISAFTGNSGVGKSSLLNRIDSRFHLQTGEISQKLGRGRHTTRQVEFLKLGENTYVADTPGFSSISVERYDLVKKENLQYCFREFEPYLNQCKFVSCSHTCEKGCAVLKAVEEGVISKSRHESYLAMYNEVKDLKEWNMK</sequence>
<keyword evidence="8 10" id="KW-0694">RNA-binding</keyword>
<accession>A0ABS7DRT6</accession>
<feature type="binding site" evidence="10">
    <location>
        <position position="249"/>
    </location>
    <ligand>
        <name>Zn(2+)</name>
        <dbReference type="ChEBI" id="CHEBI:29105"/>
    </ligand>
</feature>
<comment type="similarity">
    <text evidence="10">Belongs to the TRAFAC class YlqF/YawG GTPase family. RsgA subfamily.</text>
</comment>
<dbReference type="Pfam" id="PF03193">
    <property type="entry name" value="RsgA_GTPase"/>
    <property type="match status" value="1"/>
</dbReference>
<evidence type="ECO:0000256" key="4">
    <source>
        <dbReference type="ARBA" id="ARBA00022730"/>
    </source>
</evidence>
<feature type="binding site" evidence="10">
    <location>
        <position position="256"/>
    </location>
    <ligand>
        <name>Zn(2+)</name>
        <dbReference type="ChEBI" id="CHEBI:29105"/>
    </ligand>
</feature>
<dbReference type="EMBL" id="JAGFNZ010000007">
    <property type="protein sequence ID" value="MBW7574009.1"/>
    <property type="molecule type" value="Genomic_DNA"/>
</dbReference>
<keyword evidence="2 10" id="KW-0690">Ribosome biogenesis</keyword>
<evidence type="ECO:0000256" key="2">
    <source>
        <dbReference type="ARBA" id="ARBA00022517"/>
    </source>
</evidence>
<comment type="cofactor">
    <cofactor evidence="10">
        <name>Zn(2+)</name>
        <dbReference type="ChEBI" id="CHEBI:29105"/>
    </cofactor>
    <text evidence="10">Binds 1 zinc ion per subunit.</text>
</comment>
<dbReference type="CDD" id="cd01854">
    <property type="entry name" value="YjeQ_EngC"/>
    <property type="match status" value="1"/>
</dbReference>
<comment type="caution">
    <text evidence="13">The sequence shown here is derived from an EMBL/GenBank/DDBJ whole genome shotgun (WGS) entry which is preliminary data.</text>
</comment>
<dbReference type="SUPFAM" id="SSF52540">
    <property type="entry name" value="P-loop containing nucleoside triphosphate hydrolases"/>
    <property type="match status" value="1"/>
</dbReference>
<dbReference type="NCBIfam" id="TIGR00157">
    <property type="entry name" value="ribosome small subunit-dependent GTPase A"/>
    <property type="match status" value="1"/>
</dbReference>
<protein>
    <recommendedName>
        <fullName evidence="10">Small ribosomal subunit biogenesis GTPase RsgA</fullName>
        <ecNumber evidence="10">3.6.1.-</ecNumber>
    </recommendedName>
</protein>
<comment type="subcellular location">
    <subcellularLocation>
        <location evidence="10">Cytoplasm</location>
    </subcellularLocation>
</comment>
<evidence type="ECO:0000256" key="9">
    <source>
        <dbReference type="ARBA" id="ARBA00023134"/>
    </source>
</evidence>
<evidence type="ECO:0000256" key="3">
    <source>
        <dbReference type="ARBA" id="ARBA00022723"/>
    </source>
</evidence>
<keyword evidence="3 10" id="KW-0479">Metal-binding</keyword>
<dbReference type="InterPro" id="IPR027417">
    <property type="entry name" value="P-loop_NTPase"/>
</dbReference>
<evidence type="ECO:0000256" key="1">
    <source>
        <dbReference type="ARBA" id="ARBA00022490"/>
    </source>
</evidence>
<dbReference type="InterPro" id="IPR030378">
    <property type="entry name" value="G_CP_dom"/>
</dbReference>
<dbReference type="InterPro" id="IPR004881">
    <property type="entry name" value="Ribosome_biogen_GTPase_RsgA"/>
</dbReference>
<dbReference type="PROSITE" id="PS50936">
    <property type="entry name" value="ENGC_GTPASE"/>
    <property type="match status" value="1"/>
</dbReference>
<dbReference type="EC" id="3.6.1.-" evidence="10"/>
<feature type="binding site" evidence="10">
    <location>
        <begin position="164"/>
        <end position="172"/>
    </location>
    <ligand>
        <name>GTP</name>
        <dbReference type="ChEBI" id="CHEBI:37565"/>
    </ligand>
</feature>
<evidence type="ECO:0000313" key="13">
    <source>
        <dbReference type="EMBL" id="MBW7574009.1"/>
    </source>
</evidence>
<feature type="binding site" evidence="10">
    <location>
        <position position="254"/>
    </location>
    <ligand>
        <name>Zn(2+)</name>
        <dbReference type="ChEBI" id="CHEBI:29105"/>
    </ligand>
</feature>
<keyword evidence="9 10" id="KW-0342">GTP-binding</keyword>
<keyword evidence="7 10" id="KW-0862">Zinc</keyword>
<dbReference type="InterPro" id="IPR012340">
    <property type="entry name" value="NA-bd_OB-fold"/>
</dbReference>
<evidence type="ECO:0000256" key="10">
    <source>
        <dbReference type="HAMAP-Rule" id="MF_01820"/>
    </source>
</evidence>
<feature type="domain" description="EngC GTPase" evidence="11">
    <location>
        <begin position="76"/>
        <end position="220"/>
    </location>
</feature>
<comment type="function">
    <text evidence="10">One of several proteins that assist in the late maturation steps of the functional core of the 30S ribosomal subunit. Helps release RbfA from mature subunits. May play a role in the assembly of ribosomal proteins into the subunit. Circularly permuted GTPase that catalyzes slow GTP hydrolysis, GTPase activity is stimulated by the 30S ribosomal subunit.</text>
</comment>
<dbReference type="HAMAP" id="MF_01820">
    <property type="entry name" value="GTPase_RsgA"/>
    <property type="match status" value="1"/>
</dbReference>
<evidence type="ECO:0000256" key="7">
    <source>
        <dbReference type="ARBA" id="ARBA00022833"/>
    </source>
</evidence>
<evidence type="ECO:0000256" key="6">
    <source>
        <dbReference type="ARBA" id="ARBA00022801"/>
    </source>
</evidence>
<reference evidence="13 14" key="1">
    <citation type="submission" date="2021-03" db="EMBL/GenBank/DDBJ databases">
        <title>Caproiciproducens sp. nov. isolated from feces of cow.</title>
        <authorList>
            <person name="Choi J.-Y."/>
        </authorList>
    </citation>
    <scope>NUCLEOTIDE SEQUENCE [LARGE SCALE GENOMIC DNA]</scope>
    <source>
        <strain evidence="13 14">AGMB10547</strain>
    </source>
</reference>
<dbReference type="CDD" id="cd04466">
    <property type="entry name" value="S1_YloQ_GTPase"/>
    <property type="match status" value="1"/>
</dbReference>
<keyword evidence="5 10" id="KW-0547">Nucleotide-binding</keyword>
<dbReference type="PANTHER" id="PTHR32120">
    <property type="entry name" value="SMALL RIBOSOMAL SUBUNIT BIOGENESIS GTPASE RSGA"/>
    <property type="match status" value="1"/>
</dbReference>
<keyword evidence="4 10" id="KW-0699">rRNA-binding</keyword>
<dbReference type="InterPro" id="IPR031944">
    <property type="entry name" value="RsgA_N"/>
</dbReference>
<gene>
    <name evidence="10 13" type="primary">rsgA</name>
    <name evidence="13" type="ORF">J5W02_14440</name>
</gene>
<feature type="domain" description="CP-type G" evidence="12">
    <location>
        <begin position="67"/>
        <end position="222"/>
    </location>
</feature>
<feature type="binding site" evidence="10">
    <location>
        <begin position="116"/>
        <end position="119"/>
    </location>
    <ligand>
        <name>GTP</name>
        <dbReference type="ChEBI" id="CHEBI:37565"/>
    </ligand>
</feature>
<dbReference type="Gene3D" id="2.40.50.140">
    <property type="entry name" value="Nucleic acid-binding proteins"/>
    <property type="match status" value="1"/>
</dbReference>
<keyword evidence="1 10" id="KW-0963">Cytoplasm</keyword>
<dbReference type="PROSITE" id="PS51721">
    <property type="entry name" value="G_CP"/>
    <property type="match status" value="1"/>
</dbReference>
<dbReference type="SUPFAM" id="SSF50249">
    <property type="entry name" value="Nucleic acid-binding proteins"/>
    <property type="match status" value="1"/>
</dbReference>
<dbReference type="PANTHER" id="PTHR32120:SF11">
    <property type="entry name" value="SMALL RIBOSOMAL SUBUNIT BIOGENESIS GTPASE RSGA 1, MITOCHONDRIAL-RELATED"/>
    <property type="match status" value="1"/>
</dbReference>
<dbReference type="Gene3D" id="3.40.50.300">
    <property type="entry name" value="P-loop containing nucleotide triphosphate hydrolases"/>
    <property type="match status" value="1"/>
</dbReference>
<dbReference type="Gene3D" id="1.10.40.50">
    <property type="entry name" value="Probable gtpase engc, domain 3"/>
    <property type="match status" value="1"/>
</dbReference>
<evidence type="ECO:0000259" key="11">
    <source>
        <dbReference type="PROSITE" id="PS50936"/>
    </source>
</evidence>
<evidence type="ECO:0000313" key="14">
    <source>
        <dbReference type="Proteomes" id="UP000719942"/>
    </source>
</evidence>
<proteinExistence type="inferred from homology"/>
<dbReference type="InterPro" id="IPR010914">
    <property type="entry name" value="RsgA_GTPase_dom"/>
</dbReference>
<keyword evidence="6 10" id="KW-0378">Hydrolase</keyword>
<keyword evidence="14" id="KW-1185">Reference proteome</keyword>
<comment type="subunit">
    <text evidence="10">Monomer. Associates with 30S ribosomal subunit, binds 16S rRNA.</text>
</comment>
<evidence type="ECO:0000256" key="8">
    <source>
        <dbReference type="ARBA" id="ARBA00022884"/>
    </source>
</evidence>
<name>A0ABS7DRT6_9FIRM</name>